<sequence>MAKGPRRDVLKERRWREIISGLACSGLSVRAWCLQQGVSEASYYAWKRELARRDEEAGEASPRFVEVVVGDARSSTDLMTMGEPLRIHFEDVRVEVPPSRPHHEFDPRPL</sequence>
<dbReference type="RefSeq" id="WP_146430068.1">
    <property type="nucleotide sequence ID" value="NZ_SJPF01000002.1"/>
</dbReference>
<name>A0A5C5V767_9BACT</name>
<dbReference type="OrthoDB" id="8757337at2"/>
<proteinExistence type="predicted"/>
<reference evidence="1 2" key="1">
    <citation type="submission" date="2019-02" db="EMBL/GenBank/DDBJ databases">
        <title>Deep-cultivation of Planctomycetes and their phenomic and genomic characterization uncovers novel biology.</title>
        <authorList>
            <person name="Wiegand S."/>
            <person name="Jogler M."/>
            <person name="Boedeker C."/>
            <person name="Pinto D."/>
            <person name="Vollmers J."/>
            <person name="Rivas-Marin E."/>
            <person name="Kohn T."/>
            <person name="Peeters S.H."/>
            <person name="Heuer A."/>
            <person name="Rast P."/>
            <person name="Oberbeckmann S."/>
            <person name="Bunk B."/>
            <person name="Jeske O."/>
            <person name="Meyerdierks A."/>
            <person name="Storesund J.E."/>
            <person name="Kallscheuer N."/>
            <person name="Luecker S."/>
            <person name="Lage O.M."/>
            <person name="Pohl T."/>
            <person name="Merkel B.J."/>
            <person name="Hornburger P."/>
            <person name="Mueller R.-W."/>
            <person name="Bruemmer F."/>
            <person name="Labrenz M."/>
            <person name="Spormann A.M."/>
            <person name="Op Den Camp H."/>
            <person name="Overmann J."/>
            <person name="Amann R."/>
            <person name="Jetten M.S.M."/>
            <person name="Mascher T."/>
            <person name="Medema M.H."/>
            <person name="Devos D.P."/>
            <person name="Kaster A.-K."/>
            <person name="Ovreas L."/>
            <person name="Rohde M."/>
            <person name="Galperin M.Y."/>
            <person name="Jogler C."/>
        </authorList>
    </citation>
    <scope>NUCLEOTIDE SEQUENCE [LARGE SCALE GENOMIC DNA]</scope>
    <source>
        <strain evidence="1 2">Enr8</strain>
    </source>
</reference>
<keyword evidence="2" id="KW-1185">Reference proteome</keyword>
<evidence type="ECO:0000313" key="2">
    <source>
        <dbReference type="Proteomes" id="UP000318878"/>
    </source>
</evidence>
<evidence type="ECO:0000313" key="1">
    <source>
        <dbReference type="EMBL" id="TWT34121.1"/>
    </source>
</evidence>
<evidence type="ECO:0008006" key="3">
    <source>
        <dbReference type="Google" id="ProtNLM"/>
    </source>
</evidence>
<protein>
    <recommendedName>
        <fullName evidence="3">Transposase</fullName>
    </recommendedName>
</protein>
<organism evidence="1 2">
    <name type="scientific">Blastopirellula retiformator</name>
    <dbReference type="NCBI Taxonomy" id="2527970"/>
    <lineage>
        <taxon>Bacteria</taxon>
        <taxon>Pseudomonadati</taxon>
        <taxon>Planctomycetota</taxon>
        <taxon>Planctomycetia</taxon>
        <taxon>Pirellulales</taxon>
        <taxon>Pirellulaceae</taxon>
        <taxon>Blastopirellula</taxon>
    </lineage>
</organism>
<dbReference type="Proteomes" id="UP000318878">
    <property type="component" value="Unassembled WGS sequence"/>
</dbReference>
<comment type="caution">
    <text evidence="1">The sequence shown here is derived from an EMBL/GenBank/DDBJ whole genome shotgun (WGS) entry which is preliminary data.</text>
</comment>
<dbReference type="AlphaFoldDB" id="A0A5C5V767"/>
<accession>A0A5C5V767</accession>
<dbReference type="EMBL" id="SJPF01000002">
    <property type="protein sequence ID" value="TWT34121.1"/>
    <property type="molecule type" value="Genomic_DNA"/>
</dbReference>
<dbReference type="NCBIfam" id="NF047593">
    <property type="entry name" value="IS66_ISAeme5_TnpA"/>
    <property type="match status" value="1"/>
</dbReference>
<gene>
    <name evidence="1" type="ORF">Enr8_15140</name>
</gene>